<name>A0A1H8ZZZ3_9BACI</name>
<evidence type="ECO:0008006" key="3">
    <source>
        <dbReference type="Google" id="ProtNLM"/>
    </source>
</evidence>
<dbReference type="InterPro" id="IPR025013">
    <property type="entry name" value="DUF3907"/>
</dbReference>
<dbReference type="Pfam" id="PF13047">
    <property type="entry name" value="DUF3907"/>
    <property type="match status" value="1"/>
</dbReference>
<dbReference type="Proteomes" id="UP000199427">
    <property type="component" value="Unassembled WGS sequence"/>
</dbReference>
<gene>
    <name evidence="1" type="ORF">SAMN05216362_102117</name>
</gene>
<sequence>MDTHLLSQAESINEHLTFIENELHDFLDFTSVDKVLETNRELEIEYIQRIFKEFRYLAVYCGEGRKAIEKLMKTSQIEEEFLDRVYKGVYYKCVLEYFSPKDEVWFEDSRASYQNKCSIDFQQHPGSFITETIKKVEPSFLQLREHLDYLEL</sequence>
<dbReference type="OrthoDB" id="2691359at2"/>
<keyword evidence="2" id="KW-1185">Reference proteome</keyword>
<dbReference type="RefSeq" id="WP_091772300.1">
    <property type="nucleotide sequence ID" value="NZ_CAESCL010000019.1"/>
</dbReference>
<organism evidence="1 2">
    <name type="scientific">Piscibacillus halophilus</name>
    <dbReference type="NCBI Taxonomy" id="571933"/>
    <lineage>
        <taxon>Bacteria</taxon>
        <taxon>Bacillati</taxon>
        <taxon>Bacillota</taxon>
        <taxon>Bacilli</taxon>
        <taxon>Bacillales</taxon>
        <taxon>Bacillaceae</taxon>
        <taxon>Piscibacillus</taxon>
    </lineage>
</organism>
<dbReference type="EMBL" id="FOES01000002">
    <property type="protein sequence ID" value="SEP69813.1"/>
    <property type="molecule type" value="Genomic_DNA"/>
</dbReference>
<reference evidence="1 2" key="1">
    <citation type="submission" date="2016-10" db="EMBL/GenBank/DDBJ databases">
        <authorList>
            <person name="de Groot N.N."/>
        </authorList>
    </citation>
    <scope>NUCLEOTIDE SEQUENCE [LARGE SCALE GENOMIC DNA]</scope>
    <source>
        <strain evidence="1 2">DSM 21633</strain>
    </source>
</reference>
<protein>
    <recommendedName>
        <fullName evidence="3">DUF3907 domain-containing protein</fullName>
    </recommendedName>
</protein>
<proteinExistence type="predicted"/>
<evidence type="ECO:0000313" key="2">
    <source>
        <dbReference type="Proteomes" id="UP000199427"/>
    </source>
</evidence>
<accession>A0A1H8ZZZ3</accession>
<dbReference type="STRING" id="571933.SAMN05216362_102117"/>
<dbReference type="AlphaFoldDB" id="A0A1H8ZZZ3"/>
<evidence type="ECO:0000313" key="1">
    <source>
        <dbReference type="EMBL" id="SEP69813.1"/>
    </source>
</evidence>